<dbReference type="GO" id="GO:1990380">
    <property type="term" value="F:K48-linked deubiquitinase activity"/>
    <property type="evidence" value="ECO:0007669"/>
    <property type="project" value="InterPro"/>
</dbReference>
<feature type="compositionally biased region" description="Polar residues" evidence="1">
    <location>
        <begin position="600"/>
        <end position="618"/>
    </location>
</feature>
<feature type="region of interest" description="Disordered" evidence="1">
    <location>
        <begin position="573"/>
        <end position="618"/>
    </location>
</feature>
<proteinExistence type="predicted"/>
<protein>
    <recommendedName>
        <fullName evidence="2">MINDY deubiquitinase domain-containing protein</fullName>
    </recommendedName>
</protein>
<dbReference type="GO" id="GO:0071108">
    <property type="term" value="P:protein K48-linked deubiquitination"/>
    <property type="evidence" value="ECO:0007669"/>
    <property type="project" value="TreeGrafter"/>
</dbReference>
<evidence type="ECO:0000256" key="1">
    <source>
        <dbReference type="SAM" id="MobiDB-lite"/>
    </source>
</evidence>
<feature type="compositionally biased region" description="Polar residues" evidence="1">
    <location>
        <begin position="270"/>
        <end position="284"/>
    </location>
</feature>
<dbReference type="AlphaFoldDB" id="A0A7S2E6T4"/>
<feature type="compositionally biased region" description="Basic and acidic residues" evidence="1">
    <location>
        <begin position="214"/>
        <end position="251"/>
    </location>
</feature>
<dbReference type="GO" id="GO:0004843">
    <property type="term" value="F:cysteine-type deubiquitinase activity"/>
    <property type="evidence" value="ECO:0007669"/>
    <property type="project" value="InterPro"/>
</dbReference>
<feature type="region of interest" description="Disordered" evidence="1">
    <location>
        <begin position="87"/>
        <end position="106"/>
    </location>
</feature>
<feature type="region of interest" description="Disordered" evidence="1">
    <location>
        <begin position="207"/>
        <end position="355"/>
    </location>
</feature>
<name>A0A7S2E6T4_9STRA</name>
<evidence type="ECO:0000259" key="2">
    <source>
        <dbReference type="Pfam" id="PF04424"/>
    </source>
</evidence>
<sequence length="618" mass="68420">MAYRIKSITLDNTPRKFLLQNENGPCPLLAAANALLLRGVITLPSTCIRNGVVSIDELINVLAERAIKRSNENAEAAAAAGDWIPVGKEKAKEDDQQQSTTASSSAHEYHLDELLSLFPSLQKGMDVNPKFTCGPNGVEYTLGLNAFDLLGVELVHGWLLDAGDPNDKVMENVIGEKTYNELIELVICGNESQSVLDDVMREIKDLENSMNDDGGVKEDCQGSDNGEKEKALKEDTTTTNHEQEGTDKEQVQKNTTDADTLEEKEEWINVDSQNVSDKSAVTPTDENDAKEKCKDDNVPEMVEEENAASPTSVDENDETHHTKNETTPSTADDETKEATNDKTQNLTQEEKQDKLSKLKTKYENLSKQMTNGAIIDTFLNTTAHQLTYHGLHELHKFVSEQSLCVFFRNNHFATLTKKSGVLYLLVTDLGYANVPEVVWEKLDAIDGDTEYVDEYFAKTKPRESIGPAHGPTLNPEDILAQRGRSEADYQLALQLSRQSGNNSNTNVNQQQLDDEEGRLMAAATEESLREYNYAGGGVVSSSKQAESDGQDQQPVLSDHEMAMKLQADEDSIQLARLLQQEEETAMRRQRQQQQANNRRPASTPSSSNDNKGSSCVIS</sequence>
<dbReference type="InterPro" id="IPR007518">
    <property type="entry name" value="MINDY"/>
</dbReference>
<reference evidence="3" key="1">
    <citation type="submission" date="2021-01" db="EMBL/GenBank/DDBJ databases">
        <authorList>
            <person name="Corre E."/>
            <person name="Pelletier E."/>
            <person name="Niang G."/>
            <person name="Scheremetjew M."/>
            <person name="Finn R."/>
            <person name="Kale V."/>
            <person name="Holt S."/>
            <person name="Cochrane G."/>
            <person name="Meng A."/>
            <person name="Brown T."/>
            <person name="Cohen L."/>
        </authorList>
    </citation>
    <scope>NUCLEOTIDE SEQUENCE</scope>
    <source>
        <strain evidence="3">Pop2</strain>
    </source>
</reference>
<evidence type="ECO:0000313" key="3">
    <source>
        <dbReference type="EMBL" id="CAD9318735.1"/>
    </source>
</evidence>
<dbReference type="GO" id="GO:0016807">
    <property type="term" value="F:cysteine-type carboxypeptidase activity"/>
    <property type="evidence" value="ECO:0007669"/>
    <property type="project" value="TreeGrafter"/>
</dbReference>
<dbReference type="GO" id="GO:0005829">
    <property type="term" value="C:cytosol"/>
    <property type="evidence" value="ECO:0007669"/>
    <property type="project" value="TreeGrafter"/>
</dbReference>
<dbReference type="PANTHER" id="PTHR18063">
    <property type="entry name" value="NF-E2 INDUCIBLE PROTEIN"/>
    <property type="match status" value="1"/>
</dbReference>
<dbReference type="EMBL" id="HBGN01007905">
    <property type="protein sequence ID" value="CAD9318735.1"/>
    <property type="molecule type" value="Transcribed_RNA"/>
</dbReference>
<organism evidence="3">
    <name type="scientific">Ditylum brightwellii</name>
    <dbReference type="NCBI Taxonomy" id="49249"/>
    <lineage>
        <taxon>Eukaryota</taxon>
        <taxon>Sar</taxon>
        <taxon>Stramenopiles</taxon>
        <taxon>Ochrophyta</taxon>
        <taxon>Bacillariophyta</taxon>
        <taxon>Mediophyceae</taxon>
        <taxon>Lithodesmiophycidae</taxon>
        <taxon>Lithodesmiales</taxon>
        <taxon>Lithodesmiaceae</taxon>
        <taxon>Ditylum</taxon>
    </lineage>
</organism>
<feature type="region of interest" description="Disordered" evidence="1">
    <location>
        <begin position="496"/>
        <end position="515"/>
    </location>
</feature>
<gene>
    <name evidence="3" type="ORF">DBRI1063_LOCUS5026</name>
</gene>
<dbReference type="PANTHER" id="PTHR18063:SF6">
    <property type="entry name" value="UBIQUITIN CARBOXYL-TERMINAL HYDROLASE"/>
    <property type="match status" value="1"/>
</dbReference>
<dbReference type="InterPro" id="IPR033979">
    <property type="entry name" value="MINDY_domain"/>
</dbReference>
<dbReference type="GO" id="GO:0071944">
    <property type="term" value="C:cell periphery"/>
    <property type="evidence" value="ECO:0007669"/>
    <property type="project" value="TreeGrafter"/>
</dbReference>
<feature type="compositionally biased region" description="Basic and acidic residues" evidence="1">
    <location>
        <begin position="287"/>
        <end position="297"/>
    </location>
</feature>
<feature type="compositionally biased region" description="Low complexity" evidence="1">
    <location>
        <begin position="97"/>
        <end position="106"/>
    </location>
</feature>
<accession>A0A7S2E6T4</accession>
<feature type="compositionally biased region" description="Polar residues" evidence="1">
    <location>
        <begin position="496"/>
        <end position="511"/>
    </location>
</feature>
<dbReference type="Pfam" id="PF04424">
    <property type="entry name" value="MINDY_DUB"/>
    <property type="match status" value="1"/>
</dbReference>
<feature type="domain" description="MINDY deubiquitinase" evidence="2">
    <location>
        <begin position="2"/>
        <end position="456"/>
    </location>
</feature>